<comment type="caution">
    <text evidence="1">The sequence shown here is derived from an EMBL/GenBank/DDBJ whole genome shotgun (WGS) entry which is preliminary data.</text>
</comment>
<proteinExistence type="predicted"/>
<dbReference type="AlphaFoldDB" id="A0A2S9XDV8"/>
<evidence type="ECO:0000313" key="1">
    <source>
        <dbReference type="EMBL" id="PRP91046.1"/>
    </source>
</evidence>
<dbReference type="GO" id="GO:0016491">
    <property type="term" value="F:oxidoreductase activity"/>
    <property type="evidence" value="ECO:0007669"/>
    <property type="project" value="InterPro"/>
</dbReference>
<gene>
    <name evidence="1" type="ORF">ENSA5_58950</name>
</gene>
<dbReference type="InterPro" id="IPR012348">
    <property type="entry name" value="RNR-like"/>
</dbReference>
<dbReference type="RefSeq" id="WP_258183052.1">
    <property type="nucleotide sequence ID" value="NZ_PVNK01000260.1"/>
</dbReference>
<dbReference type="Proteomes" id="UP000237968">
    <property type="component" value="Unassembled WGS sequence"/>
</dbReference>
<accession>A0A2S9XDV8</accession>
<protein>
    <submittedName>
        <fullName evidence="1">Ribonucleotide-diphosphate reductase subunit beta</fullName>
    </submittedName>
</protein>
<dbReference type="InterPro" id="IPR009078">
    <property type="entry name" value="Ferritin-like_SF"/>
</dbReference>
<reference evidence="1 2" key="1">
    <citation type="submission" date="2018-03" db="EMBL/GenBank/DDBJ databases">
        <title>Draft Genome Sequences of the Obligatory Marine Myxobacteria Enhygromyxa salina SWB005.</title>
        <authorList>
            <person name="Poehlein A."/>
            <person name="Moghaddam J.A."/>
            <person name="Harms H."/>
            <person name="Alanjari M."/>
            <person name="Koenig G.M."/>
            <person name="Daniel R."/>
            <person name="Schaeberle T.F."/>
        </authorList>
    </citation>
    <scope>NUCLEOTIDE SEQUENCE [LARGE SCALE GENOMIC DNA]</scope>
    <source>
        <strain evidence="1 2">SWB005</strain>
    </source>
</reference>
<name>A0A2S9XDV8_9BACT</name>
<evidence type="ECO:0000313" key="2">
    <source>
        <dbReference type="Proteomes" id="UP000237968"/>
    </source>
</evidence>
<dbReference type="SUPFAM" id="SSF47240">
    <property type="entry name" value="Ferritin-like"/>
    <property type="match status" value="1"/>
</dbReference>
<sequence>MLDSERLTNLLPTRMRSQVDSYFEALSVFMEIRDPKVLRSLAPSGVRGMLLQRGKQGEPTKISCNYEAHFDWTYPADQPEMAELYRRAKQGQWDSDSLAWNTDVDPFDYENPLLPDDFLDPHTLAAELGTTFTNKELAEFRFSLVCWLLSQFLHGEQGALFAACQVTEAVQFFDGKLYGATQVMDEGRHVEVFNRYLDQKLGRLYQINDNLFVIIDSLMTDSRWDMKFLGMQIMVEGLALGAFGVIYKVTREPLLRALLEMVIQDEARHVHYGVLALREHITKELSERERQEREDWAFEVALLMRNRFMVYEVYEEWFEGLMTREHWRRFISNAPGMKMFRQVMFSRLVPNLRAIGLMSERILPYYEKVGLLQYFDGVAADGLTAEQMLRELDGAVQY</sequence>
<dbReference type="EMBL" id="PVNK01000260">
    <property type="protein sequence ID" value="PRP91046.1"/>
    <property type="molecule type" value="Genomic_DNA"/>
</dbReference>
<dbReference type="Gene3D" id="1.10.620.20">
    <property type="entry name" value="Ribonucleotide Reductase, subunit A"/>
    <property type="match status" value="1"/>
</dbReference>
<keyword evidence="2" id="KW-1185">Reference proteome</keyword>
<dbReference type="CDD" id="cd00657">
    <property type="entry name" value="Ferritin_like"/>
    <property type="match status" value="1"/>
</dbReference>
<organism evidence="1 2">
    <name type="scientific">Enhygromyxa salina</name>
    <dbReference type="NCBI Taxonomy" id="215803"/>
    <lineage>
        <taxon>Bacteria</taxon>
        <taxon>Pseudomonadati</taxon>
        <taxon>Myxococcota</taxon>
        <taxon>Polyangia</taxon>
        <taxon>Nannocystales</taxon>
        <taxon>Nannocystaceae</taxon>
        <taxon>Enhygromyxa</taxon>
    </lineage>
</organism>